<dbReference type="Proteomes" id="UP000182444">
    <property type="component" value="Chromosome 1F"/>
</dbReference>
<dbReference type="SMART" id="SM00382">
    <property type="entry name" value="AAA"/>
    <property type="match status" value="2"/>
</dbReference>
<gene>
    <name evidence="11" type="ORF">YALI1_F39426g</name>
</gene>
<evidence type="ECO:0000256" key="9">
    <source>
        <dbReference type="SAM" id="MobiDB-lite"/>
    </source>
</evidence>
<dbReference type="OMA" id="LTICARW"/>
<feature type="transmembrane region" description="Helical" evidence="10">
    <location>
        <begin position="27"/>
        <end position="45"/>
    </location>
</feature>
<feature type="region of interest" description="Disordered" evidence="9">
    <location>
        <begin position="818"/>
        <end position="837"/>
    </location>
</feature>
<dbReference type="InterPro" id="IPR003593">
    <property type="entry name" value="AAA+_ATPase"/>
</dbReference>
<evidence type="ECO:0000313" key="11">
    <source>
        <dbReference type="EMBL" id="AOW07974.1"/>
    </source>
</evidence>
<dbReference type="Pfam" id="PF24357">
    <property type="entry name" value="TMD0_ABC"/>
    <property type="match status" value="1"/>
</dbReference>
<dbReference type="OrthoDB" id="6500128at2759"/>
<dbReference type="PROSITE" id="PS50893">
    <property type="entry name" value="ABC_TRANSPORTER_2"/>
    <property type="match status" value="2"/>
</dbReference>
<feature type="transmembrane region" description="Helical" evidence="10">
    <location>
        <begin position="907"/>
        <end position="929"/>
    </location>
</feature>
<comment type="subcellular location">
    <subcellularLocation>
        <location evidence="1">Vacuole membrane</location>
        <topology evidence="1">Multi-pass membrane protein</topology>
    </subcellularLocation>
</comment>
<dbReference type="FunFam" id="3.40.50.300:FF:003448">
    <property type="entry name" value="YALI0F31845p"/>
    <property type="match status" value="1"/>
</dbReference>
<feature type="transmembrane region" description="Helical" evidence="10">
    <location>
        <begin position="403"/>
        <end position="421"/>
    </location>
</feature>
<dbReference type="InterPro" id="IPR011527">
    <property type="entry name" value="ABC1_TM_dom"/>
</dbReference>
<evidence type="ECO:0000256" key="4">
    <source>
        <dbReference type="ARBA" id="ARBA00022737"/>
    </source>
</evidence>
<feature type="transmembrane region" description="Helical" evidence="10">
    <location>
        <begin position="90"/>
        <end position="107"/>
    </location>
</feature>
<dbReference type="FunFam" id="1.20.1560.10:FF:000013">
    <property type="entry name" value="ABC transporter C family member 2"/>
    <property type="match status" value="1"/>
</dbReference>
<dbReference type="GeneID" id="2908091"/>
<dbReference type="Pfam" id="PF00005">
    <property type="entry name" value="ABC_tran"/>
    <property type="match status" value="2"/>
</dbReference>
<dbReference type="GO" id="GO:0005524">
    <property type="term" value="F:ATP binding"/>
    <property type="evidence" value="ECO:0007669"/>
    <property type="project" value="UniProtKB-KW"/>
</dbReference>
<evidence type="ECO:0000256" key="8">
    <source>
        <dbReference type="ARBA" id="ARBA00023136"/>
    </source>
</evidence>
<evidence type="ECO:0000256" key="2">
    <source>
        <dbReference type="ARBA" id="ARBA00022448"/>
    </source>
</evidence>
<dbReference type="SUPFAM" id="SSF52540">
    <property type="entry name" value="P-loop containing nucleoside triphosphate hydrolases"/>
    <property type="match status" value="2"/>
</dbReference>
<evidence type="ECO:0000256" key="3">
    <source>
        <dbReference type="ARBA" id="ARBA00022692"/>
    </source>
</evidence>
<keyword evidence="6" id="KW-0067">ATP-binding</keyword>
<dbReference type="PROSITE" id="PS50929">
    <property type="entry name" value="ABC_TM1F"/>
    <property type="match status" value="2"/>
</dbReference>
<keyword evidence="2" id="KW-0813">Transport</keyword>
<dbReference type="InterPro" id="IPR044726">
    <property type="entry name" value="ABCC_6TM_D2"/>
</dbReference>
<sequence>MSYCTDPEGWQLLTRYYDLSPCLSQNGLFILPGAIAILFGAPGLYNLSKLPGKRPALWDYNLKQIITILQIAVALAIPLLQQFGHNDLRFWSPLILAVGTTIVLLIQKLEFEKRQVASTAVLTFWGLEIIEASIAIYGFFVRGFVGSPYIFAVVSLGFLGLFSFILEARYTPSSEPAYYDDSNFLSKLTYSYVAPILDLGNKETLKLGHIPKPPRELLTENIYDEFSQIWDDKIQAYKEKKTEKFPSVLLTLASIYGLDYLKITCLQVFCTAAPFVQPLLLKQLILFVGRYNENKAPLSQGLSIVIVAATVMIMRSVLDNRKSLMTLNLKLRFQTSLSQAVHEKALKLAPSAVAETSIGELVNILSNNVTSLSNCLDYIHTVWSLPLQIVICWTTMYSMIGNAMWVGMAAMLVVVPITALISKMKMTLYLKLQKVSESRYTLTNELLSNMKSVKLYGWESTFFKKVEKVRNEDELGVVLYMTYLTAVENFLFNSSTYFSSTAAFAFIVLFQHLPLSAASAIPALNLFGRLLEPFINIPYIIQFIIQAWIALDKINRFLGLTEVEKFNVQEDTEAHADDSSAETPVNVHGTFCWDSKFENVALENITYSAKKGNMVCIIGKVGAGKTATLMATLGELFTKEGSSWTTGSVAYFSQVPWILNATVKDNILFGSREDPVFYNLVIEACALTRDMELLADGDMTEVGEKGISLSGGQKARIAIARAVYSRASVLLFDDPLSAVDEHVQAHLIKHVFGPDGLLKTKTVIMATNTVNLLRHASTIHLIEDKTFVESGEFAELMSQENGKVKKLVDEFQTAAGDKKTEGINEEADGEDTEVGSSIEDLSAEQQLKKQSFSTLRRASSVSHFSILTLGANDNRRTRVEGEVNTSGAANIVQLYKGYFSAAGWHNIILYVSFTMFGSGMAIISTYWVAMWGSDKIDLNDMQLVLGYLAIGVLAALFDVLGSISWDTFGSLRASRVLHEKMLKAVIRAPMSFFESTPLGRLTSRFSQDIGKIDWMMTWIIVSFSNSLIQSFSTLCVIVLTSPSTLLVIVPALYLYRIIQQYYLATSREARRLSAAAMSPVISHFQETLTGLTTVRAFGKPRYFATKSTARIDARTKARFLMASLQQWLSLRLSAIGVAIFLASGLSLVGTLHWKALSAGLVGLAMSYASTISQSLSEVVRTAITVEQESVVLERINEYCNIEPEAPLKAKEPAAHWPNEGKITFSDYSTKYRANLDPVLKEISFTINPREKIGVVGRTGAGKSSLTMALFRIIEATDGAIIIDGEDISKLGLEDLRSRLSIIPQDAQMFEGTIKGNLDPAGKFTDEQLLEVLEHSSLKKYVDEHDGLDTKLNDGGSNLSLGQKQLMCLGRALLNPSPILVLDEATAAVDYETDKLIQETIRREFKDRTILTIAHRLNTVMDSDRIMVLDAGKVVEFDTPENLLKNEDSFFYSLVNRSKGGEEL</sequence>
<organism evidence="11 12">
    <name type="scientific">Yarrowia lipolytica</name>
    <name type="common">Candida lipolytica</name>
    <dbReference type="NCBI Taxonomy" id="4952"/>
    <lineage>
        <taxon>Eukaryota</taxon>
        <taxon>Fungi</taxon>
        <taxon>Dikarya</taxon>
        <taxon>Ascomycota</taxon>
        <taxon>Saccharomycotina</taxon>
        <taxon>Dipodascomycetes</taxon>
        <taxon>Dipodascales</taxon>
        <taxon>Dipodascales incertae sedis</taxon>
        <taxon>Yarrowia</taxon>
    </lineage>
</organism>
<feature type="transmembrane region" description="Helical" evidence="10">
    <location>
        <begin position="248"/>
        <end position="276"/>
    </location>
</feature>
<name>A0A1D8NQR9_YARLL</name>
<dbReference type="VEuPathDB" id="FungiDB:YALI0_F31845g"/>
<dbReference type="FunFam" id="3.40.50.300:FF:000565">
    <property type="entry name" value="ABC bile acid transporter"/>
    <property type="match status" value="1"/>
</dbReference>
<keyword evidence="7 10" id="KW-1133">Transmembrane helix</keyword>
<protein>
    <submittedName>
        <fullName evidence="11">Uncharacterized protein</fullName>
    </submittedName>
</protein>
<feature type="transmembrane region" description="Helical" evidence="10">
    <location>
        <begin position="296"/>
        <end position="318"/>
    </location>
</feature>
<evidence type="ECO:0000256" key="7">
    <source>
        <dbReference type="ARBA" id="ARBA00022989"/>
    </source>
</evidence>
<keyword evidence="4" id="KW-0677">Repeat</keyword>
<dbReference type="PANTHER" id="PTHR24223:SF443">
    <property type="entry name" value="MULTIDRUG-RESISTANCE LIKE PROTEIN 1, ISOFORM I"/>
    <property type="match status" value="1"/>
</dbReference>
<dbReference type="GO" id="GO:0000329">
    <property type="term" value="C:fungal-type vacuole membrane"/>
    <property type="evidence" value="ECO:0007669"/>
    <property type="project" value="UniProtKB-ARBA"/>
</dbReference>
<dbReference type="InterPro" id="IPR017871">
    <property type="entry name" value="ABC_transporter-like_CS"/>
</dbReference>
<dbReference type="CDD" id="cd18580">
    <property type="entry name" value="ABC_6TM_ABCC_D2"/>
    <property type="match status" value="1"/>
</dbReference>
<dbReference type="CDD" id="cd18579">
    <property type="entry name" value="ABC_6TM_ABCC_D1"/>
    <property type="match status" value="1"/>
</dbReference>
<dbReference type="InterPro" id="IPR050173">
    <property type="entry name" value="ABC_transporter_C-like"/>
</dbReference>
<dbReference type="PANTHER" id="PTHR24223">
    <property type="entry name" value="ATP-BINDING CASSETTE SUB-FAMILY C"/>
    <property type="match status" value="1"/>
</dbReference>
<dbReference type="Gene3D" id="3.40.50.300">
    <property type="entry name" value="P-loop containing nucleotide triphosphate hydrolases"/>
    <property type="match status" value="2"/>
</dbReference>
<reference evidence="11 12" key="1">
    <citation type="journal article" date="2016" name="PLoS ONE">
        <title>Sequence Assembly of Yarrowia lipolytica Strain W29/CLIB89 Shows Transposable Element Diversity.</title>
        <authorList>
            <person name="Magnan C."/>
            <person name="Yu J."/>
            <person name="Chang I."/>
            <person name="Jahn E."/>
            <person name="Kanomata Y."/>
            <person name="Wu J."/>
            <person name="Zeller M."/>
            <person name="Oakes M."/>
            <person name="Baldi P."/>
            <person name="Sandmeyer S."/>
        </authorList>
    </citation>
    <scope>NUCLEOTIDE SEQUENCE [LARGE SCALE GENOMIC DNA]</scope>
    <source>
        <strain evidence="12">CLIB89(W29)</strain>
    </source>
</reference>
<dbReference type="CDD" id="cd03250">
    <property type="entry name" value="ABCC_MRP_domain1"/>
    <property type="match status" value="1"/>
</dbReference>
<feature type="transmembrane region" description="Helical" evidence="10">
    <location>
        <begin position="941"/>
        <end position="965"/>
    </location>
</feature>
<dbReference type="PROSITE" id="PS00211">
    <property type="entry name" value="ABC_TRANSPORTER_1"/>
    <property type="match status" value="2"/>
</dbReference>
<evidence type="ECO:0000256" key="1">
    <source>
        <dbReference type="ARBA" id="ARBA00004128"/>
    </source>
</evidence>
<keyword evidence="3 10" id="KW-0812">Transmembrane</keyword>
<feature type="transmembrane region" description="Helical" evidence="10">
    <location>
        <begin position="65"/>
        <end position="84"/>
    </location>
</feature>
<dbReference type="InterPro" id="IPR027417">
    <property type="entry name" value="P-loop_NTPase"/>
</dbReference>
<dbReference type="Pfam" id="PF00664">
    <property type="entry name" value="ABC_membrane"/>
    <property type="match status" value="2"/>
</dbReference>
<proteinExistence type="predicted"/>
<dbReference type="InterPro" id="IPR036640">
    <property type="entry name" value="ABC1_TM_sf"/>
</dbReference>
<evidence type="ECO:0000313" key="12">
    <source>
        <dbReference type="Proteomes" id="UP000182444"/>
    </source>
</evidence>
<dbReference type="GO" id="GO:0016887">
    <property type="term" value="F:ATP hydrolysis activity"/>
    <property type="evidence" value="ECO:0007669"/>
    <property type="project" value="InterPro"/>
</dbReference>
<dbReference type="Gene3D" id="1.20.1560.10">
    <property type="entry name" value="ABC transporter type 1, transmembrane domain"/>
    <property type="match status" value="2"/>
</dbReference>
<evidence type="ECO:0000256" key="10">
    <source>
        <dbReference type="SAM" id="Phobius"/>
    </source>
</evidence>
<dbReference type="GO" id="GO:0140359">
    <property type="term" value="F:ABC-type transporter activity"/>
    <property type="evidence" value="ECO:0007669"/>
    <property type="project" value="InterPro"/>
</dbReference>
<feature type="transmembrane region" description="Helical" evidence="10">
    <location>
        <begin position="119"/>
        <end position="140"/>
    </location>
</feature>
<keyword evidence="8 10" id="KW-0472">Membrane</keyword>
<dbReference type="KEGG" id="yli:2908091"/>
<feature type="compositionally biased region" description="Acidic residues" evidence="9">
    <location>
        <begin position="823"/>
        <end position="833"/>
    </location>
</feature>
<feature type="transmembrane region" description="Helical" evidence="10">
    <location>
        <begin position="146"/>
        <end position="166"/>
    </location>
</feature>
<dbReference type="VEuPathDB" id="FungiDB:YALI1_F39426g"/>
<accession>A0A1D8NQR9</accession>
<dbReference type="SUPFAM" id="SSF90123">
    <property type="entry name" value="ABC transporter transmembrane region"/>
    <property type="match status" value="2"/>
</dbReference>
<feature type="transmembrane region" description="Helical" evidence="10">
    <location>
        <begin position="1128"/>
        <end position="1153"/>
    </location>
</feature>
<dbReference type="eggNOG" id="KOG0054">
    <property type="taxonomic scope" value="Eukaryota"/>
</dbReference>
<dbReference type="EMBL" id="CP017558">
    <property type="protein sequence ID" value="AOW07974.1"/>
    <property type="molecule type" value="Genomic_DNA"/>
</dbReference>
<evidence type="ECO:0000256" key="6">
    <source>
        <dbReference type="ARBA" id="ARBA00022840"/>
    </source>
</evidence>
<evidence type="ECO:0000256" key="5">
    <source>
        <dbReference type="ARBA" id="ARBA00022741"/>
    </source>
</evidence>
<keyword evidence="5" id="KW-0547">Nucleotide-binding</keyword>
<dbReference type="FunFam" id="1.20.1560.10:FF:000176">
    <property type="entry name" value="ATP-binding cassette bilirubin transporter"/>
    <property type="match status" value="1"/>
</dbReference>
<dbReference type="InterPro" id="IPR003439">
    <property type="entry name" value="ABC_transporter-like_ATP-bd"/>
</dbReference>
<dbReference type="CDD" id="cd03244">
    <property type="entry name" value="ABCC_MRP_domain2"/>
    <property type="match status" value="1"/>
</dbReference>
<dbReference type="RefSeq" id="XP_506110.1">
    <property type="nucleotide sequence ID" value="XM_506110.3"/>
</dbReference>
<dbReference type="InterPro" id="IPR056227">
    <property type="entry name" value="TMD0_ABC"/>
</dbReference>
<dbReference type="InterPro" id="IPR044746">
    <property type="entry name" value="ABCC_6TM_D1"/>
</dbReference>